<reference evidence="2" key="1">
    <citation type="submission" date="2021-02" db="EMBL/GenBank/DDBJ databases">
        <authorList>
            <person name="Palmer J.M."/>
        </authorList>
    </citation>
    <scope>NUCLEOTIDE SEQUENCE</scope>
    <source>
        <strain evidence="2">SCRP734</strain>
    </source>
</reference>
<comment type="caution">
    <text evidence="2">The sequence shown here is derived from an EMBL/GenBank/DDBJ whole genome shotgun (WGS) entry which is preliminary data.</text>
</comment>
<feature type="compositionally biased region" description="Acidic residues" evidence="1">
    <location>
        <begin position="157"/>
        <end position="169"/>
    </location>
</feature>
<protein>
    <submittedName>
        <fullName evidence="2">Dipeptidylpeptidase</fullName>
    </submittedName>
</protein>
<feature type="compositionally biased region" description="Basic and acidic residues" evidence="1">
    <location>
        <begin position="1"/>
        <end position="10"/>
    </location>
</feature>
<evidence type="ECO:0000313" key="2">
    <source>
        <dbReference type="EMBL" id="KAG7385821.1"/>
    </source>
</evidence>
<keyword evidence="3" id="KW-1185">Reference proteome</keyword>
<organism evidence="2 3">
    <name type="scientific">Phytophthora pseudosyringae</name>
    <dbReference type="NCBI Taxonomy" id="221518"/>
    <lineage>
        <taxon>Eukaryota</taxon>
        <taxon>Sar</taxon>
        <taxon>Stramenopiles</taxon>
        <taxon>Oomycota</taxon>
        <taxon>Peronosporomycetes</taxon>
        <taxon>Peronosporales</taxon>
        <taxon>Peronosporaceae</taxon>
        <taxon>Phytophthora</taxon>
    </lineage>
</organism>
<feature type="compositionally biased region" description="Polar residues" evidence="1">
    <location>
        <begin position="119"/>
        <end position="129"/>
    </location>
</feature>
<name>A0A8T1VX97_9STRA</name>
<dbReference type="OrthoDB" id="129506at2759"/>
<dbReference type="AlphaFoldDB" id="A0A8T1VX97"/>
<evidence type="ECO:0000256" key="1">
    <source>
        <dbReference type="SAM" id="MobiDB-lite"/>
    </source>
</evidence>
<proteinExistence type="predicted"/>
<sequence>MNQRQPDPHAPESQPTRQGRRLIRLLFRSGPEDGKALNGETSEQDCRAEDAVPWKQPTNYQPDTDKDASVPAPASKFASLKRKLFPSQNRRHPRHVPPLFSPISAPIVKSLPPLGENLKSLSCGSTSRGNDVLVGEQNQTNSESTRERDVLKLSEPDSQEETPESDFSAEGDNNWGTRGRRTLIDDDDDRDLESAVEALDLESSVADKTLEEMSRVIDDLRAWKEAHEQATQEAFSKLQAEQELQPHTVEPAHEDPTKCDDSLLAQLALKFTKQQRDREGQTLELRKEAEAYQLECGLFGSKLDESDATRVEEALQDSSDLEGLTLLRLRNELFQLDVKQRQEDLLQELQGADTALDMNFVDVQAFTGELDAILAQFDSAECLG</sequence>
<evidence type="ECO:0000313" key="3">
    <source>
        <dbReference type="Proteomes" id="UP000694044"/>
    </source>
</evidence>
<feature type="region of interest" description="Disordered" evidence="1">
    <location>
        <begin position="1"/>
        <end position="189"/>
    </location>
</feature>
<feature type="compositionally biased region" description="Basic residues" evidence="1">
    <location>
        <begin position="79"/>
        <end position="95"/>
    </location>
</feature>
<dbReference type="EMBL" id="JAGDFM010000114">
    <property type="protein sequence ID" value="KAG7385821.1"/>
    <property type="molecule type" value="Genomic_DNA"/>
</dbReference>
<gene>
    <name evidence="2" type="primary">DPP8_1</name>
    <name evidence="2" type="ORF">PHYPSEUDO_001066</name>
</gene>
<dbReference type="Proteomes" id="UP000694044">
    <property type="component" value="Unassembled WGS sequence"/>
</dbReference>
<feature type="compositionally biased region" description="Basic and acidic residues" evidence="1">
    <location>
        <begin position="144"/>
        <end position="155"/>
    </location>
</feature>
<accession>A0A8T1VX97</accession>